<dbReference type="PANTHER" id="PTHR43179">
    <property type="entry name" value="RHAMNOSYLTRANSFERASE WBBL"/>
    <property type="match status" value="1"/>
</dbReference>
<evidence type="ECO:0000256" key="2">
    <source>
        <dbReference type="ARBA" id="ARBA00022676"/>
    </source>
</evidence>
<sequence>MEPIQYFPAAKAPSNPYFSILIPSWNNLAFLQLCIRSIRAHSVVPFELIVHLNEGKDGSLEWVRDQQDIAYTHSISNVGVCHAMNAMRELAQADYLLYINDDMYTLPGWDLLLQKEIQACPNEYFFISSTMIEPRAQSNCSIEANFGTSMDTFEEARLLADFDGFEKADWHGATWPPNVVHKKMWDAVGGYSVEFTPGMYSDPDFSMKLWQAGVRLFKGLGQSRVYHFGSISVKRVKQNRGYYQFIRKWGMTSSTLSKYYLRRGEQFDGPLVPQKIPLFVQLKNWYYRISTARKTI</sequence>
<dbReference type="EMBL" id="JBBKYA010000004">
    <property type="protein sequence ID" value="MFD3276302.1"/>
    <property type="molecule type" value="Genomic_DNA"/>
</dbReference>
<dbReference type="InterPro" id="IPR029044">
    <property type="entry name" value="Nucleotide-diphossugar_trans"/>
</dbReference>
<keyword evidence="3 5" id="KW-0808">Transferase</keyword>
<comment type="similarity">
    <text evidence="1">Belongs to the glycosyltransferase 2 family.</text>
</comment>
<evidence type="ECO:0000259" key="4">
    <source>
        <dbReference type="Pfam" id="PF00535"/>
    </source>
</evidence>
<proteinExistence type="inferred from homology"/>
<accession>A0ABW6D7N8</accession>
<reference evidence="5 6" key="1">
    <citation type="submission" date="2024-03" db="EMBL/GenBank/DDBJ databases">
        <title>Aquirufa genome sequencing.</title>
        <authorList>
            <person name="Pitt A."/>
            <person name="Hahn M.W."/>
        </authorList>
    </citation>
    <scope>NUCLEOTIDE SEQUENCE [LARGE SCALE GENOMIC DNA]</scope>
    <source>
        <strain evidence="5 6">PLAD-142S6K</strain>
    </source>
</reference>
<comment type="caution">
    <text evidence="5">The sequence shown here is derived from an EMBL/GenBank/DDBJ whole genome shotgun (WGS) entry which is preliminary data.</text>
</comment>
<dbReference type="SUPFAM" id="SSF53448">
    <property type="entry name" value="Nucleotide-diphospho-sugar transferases"/>
    <property type="match status" value="1"/>
</dbReference>
<organism evidence="5 6">
    <name type="scientific">Aquirufa echingensis</name>
    <dbReference type="NCBI Taxonomy" id="3096516"/>
    <lineage>
        <taxon>Bacteria</taxon>
        <taxon>Pseudomonadati</taxon>
        <taxon>Bacteroidota</taxon>
        <taxon>Cytophagia</taxon>
        <taxon>Cytophagales</taxon>
        <taxon>Flectobacillaceae</taxon>
        <taxon>Aquirufa</taxon>
    </lineage>
</organism>
<dbReference type="Pfam" id="PF00535">
    <property type="entry name" value="Glycos_transf_2"/>
    <property type="match status" value="1"/>
</dbReference>
<feature type="domain" description="Glycosyltransferase 2-like" evidence="4">
    <location>
        <begin position="19"/>
        <end position="121"/>
    </location>
</feature>
<dbReference type="Gene3D" id="3.90.550.10">
    <property type="entry name" value="Spore Coat Polysaccharide Biosynthesis Protein SpsA, Chain A"/>
    <property type="match status" value="1"/>
</dbReference>
<evidence type="ECO:0000313" key="6">
    <source>
        <dbReference type="Proteomes" id="UP001598114"/>
    </source>
</evidence>
<dbReference type="GO" id="GO:0016757">
    <property type="term" value="F:glycosyltransferase activity"/>
    <property type="evidence" value="ECO:0007669"/>
    <property type="project" value="UniProtKB-KW"/>
</dbReference>
<protein>
    <submittedName>
        <fullName evidence="5">Glycosyltransferase</fullName>
        <ecNumber evidence="5">2.4.-.-</ecNumber>
    </submittedName>
</protein>
<dbReference type="EC" id="2.4.-.-" evidence="5"/>
<keyword evidence="2 5" id="KW-0328">Glycosyltransferase</keyword>
<dbReference type="PANTHER" id="PTHR43179:SF12">
    <property type="entry name" value="GALACTOFURANOSYLTRANSFERASE GLFT2"/>
    <property type="match status" value="1"/>
</dbReference>
<evidence type="ECO:0000256" key="1">
    <source>
        <dbReference type="ARBA" id="ARBA00006739"/>
    </source>
</evidence>
<dbReference type="RefSeq" id="WP_377976752.1">
    <property type="nucleotide sequence ID" value="NZ_JBBKYA010000004.1"/>
</dbReference>
<evidence type="ECO:0000256" key="3">
    <source>
        <dbReference type="ARBA" id="ARBA00022679"/>
    </source>
</evidence>
<keyword evidence="6" id="KW-1185">Reference proteome</keyword>
<dbReference type="InterPro" id="IPR001173">
    <property type="entry name" value="Glyco_trans_2-like"/>
</dbReference>
<name>A0ABW6D7N8_9BACT</name>
<dbReference type="Proteomes" id="UP001598114">
    <property type="component" value="Unassembled WGS sequence"/>
</dbReference>
<evidence type="ECO:0000313" key="5">
    <source>
        <dbReference type="EMBL" id="MFD3276302.1"/>
    </source>
</evidence>
<gene>
    <name evidence="5" type="ORF">SKC38_08710</name>
</gene>